<evidence type="ECO:0000313" key="3">
    <source>
        <dbReference type="Proteomes" id="UP000214720"/>
    </source>
</evidence>
<proteinExistence type="predicted"/>
<comment type="caution">
    <text evidence="2">The sequence shown here is derived from an EMBL/GenBank/DDBJ whole genome shotgun (WGS) entry which is preliminary data.</text>
</comment>
<feature type="compositionally biased region" description="Polar residues" evidence="1">
    <location>
        <begin position="33"/>
        <end position="46"/>
    </location>
</feature>
<dbReference type="Proteomes" id="UP000214720">
    <property type="component" value="Unassembled WGS sequence"/>
</dbReference>
<reference evidence="3" key="1">
    <citation type="submission" date="2017-01" db="EMBL/GenBank/DDBJ databases">
        <title>Genome Analysis of Deinococcus marmoris KOPRI26562.</title>
        <authorList>
            <person name="Kim J.H."/>
            <person name="Oh H.-M."/>
        </authorList>
    </citation>
    <scope>NUCLEOTIDE SEQUENCE [LARGE SCALE GENOMIC DNA]</scope>
    <source>
        <strain evidence="3">PAMC 26633</strain>
    </source>
</reference>
<accession>A0A226X9F7</accession>
<name>A0A226X9F7_CABSO</name>
<feature type="region of interest" description="Disordered" evidence="1">
    <location>
        <begin position="33"/>
        <end position="63"/>
    </location>
</feature>
<evidence type="ECO:0000313" key="2">
    <source>
        <dbReference type="EMBL" id="OXC79587.1"/>
    </source>
</evidence>
<dbReference type="EMBL" id="MTHB01000036">
    <property type="protein sequence ID" value="OXC79587.1"/>
    <property type="molecule type" value="Genomic_DNA"/>
</dbReference>
<sequence>MIALHHWRDNKAYARVAPQVCITIVQHARSATAVRQNRNSGSAITQDQHRQQNHGACAKSAPS</sequence>
<organism evidence="2 3">
    <name type="scientific">Caballeronia sordidicola</name>
    <name type="common">Burkholderia sordidicola</name>
    <dbReference type="NCBI Taxonomy" id="196367"/>
    <lineage>
        <taxon>Bacteria</taxon>
        <taxon>Pseudomonadati</taxon>
        <taxon>Pseudomonadota</taxon>
        <taxon>Betaproteobacteria</taxon>
        <taxon>Burkholderiales</taxon>
        <taxon>Burkholderiaceae</taxon>
        <taxon>Caballeronia</taxon>
    </lineage>
</organism>
<protein>
    <submittedName>
        <fullName evidence="2">Uncharacterized protein</fullName>
    </submittedName>
</protein>
<gene>
    <name evidence="2" type="ORF">BSU04_06540</name>
</gene>
<dbReference type="AlphaFoldDB" id="A0A226X9F7"/>
<evidence type="ECO:0000256" key="1">
    <source>
        <dbReference type="SAM" id="MobiDB-lite"/>
    </source>
</evidence>